<dbReference type="PANTHER" id="PTHR32089:SF112">
    <property type="entry name" value="LYSOZYME-LIKE PROTEIN-RELATED"/>
    <property type="match status" value="1"/>
</dbReference>
<dbReference type="Proteomes" id="UP000198656">
    <property type="component" value="Unassembled WGS sequence"/>
</dbReference>
<gene>
    <name evidence="12" type="ORF">SAMN05443529_102175</name>
</gene>
<dbReference type="AlphaFoldDB" id="A0A1G7TBQ3"/>
<dbReference type="PROSITE" id="PS50885">
    <property type="entry name" value="HAMP"/>
    <property type="match status" value="1"/>
</dbReference>
<evidence type="ECO:0000313" key="12">
    <source>
        <dbReference type="EMBL" id="SDG32723.1"/>
    </source>
</evidence>
<feature type="domain" description="HAMP" evidence="11">
    <location>
        <begin position="236"/>
        <end position="289"/>
    </location>
</feature>
<dbReference type="SMART" id="SM00304">
    <property type="entry name" value="HAMP"/>
    <property type="match status" value="2"/>
</dbReference>
<evidence type="ECO:0000256" key="9">
    <source>
        <dbReference type="SAM" id="Phobius"/>
    </source>
</evidence>
<keyword evidence="2" id="KW-1003">Cell membrane</keyword>
<keyword evidence="6 8" id="KW-0807">Transducer</keyword>
<evidence type="ECO:0000256" key="7">
    <source>
        <dbReference type="ARBA" id="ARBA00029447"/>
    </source>
</evidence>
<dbReference type="Pfam" id="PF17200">
    <property type="entry name" value="sCache_2"/>
    <property type="match status" value="1"/>
</dbReference>
<dbReference type="InterPro" id="IPR004089">
    <property type="entry name" value="MCPsignal_dom"/>
</dbReference>
<dbReference type="EMBL" id="FNCP01000002">
    <property type="protein sequence ID" value="SDG32723.1"/>
    <property type="molecule type" value="Genomic_DNA"/>
</dbReference>
<evidence type="ECO:0000256" key="1">
    <source>
        <dbReference type="ARBA" id="ARBA00004651"/>
    </source>
</evidence>
<keyword evidence="13" id="KW-1185">Reference proteome</keyword>
<dbReference type="SMART" id="SM01049">
    <property type="entry name" value="Cache_2"/>
    <property type="match status" value="1"/>
</dbReference>
<proteinExistence type="inferred from homology"/>
<evidence type="ECO:0000256" key="3">
    <source>
        <dbReference type="ARBA" id="ARBA00022692"/>
    </source>
</evidence>
<dbReference type="PROSITE" id="PS50111">
    <property type="entry name" value="CHEMOTAXIS_TRANSDUC_2"/>
    <property type="match status" value="1"/>
</dbReference>
<comment type="similarity">
    <text evidence="7">Belongs to the methyl-accepting chemotaxis (MCP) protein family.</text>
</comment>
<keyword evidence="4 9" id="KW-1133">Transmembrane helix</keyword>
<evidence type="ECO:0000313" key="13">
    <source>
        <dbReference type="Proteomes" id="UP000198656"/>
    </source>
</evidence>
<dbReference type="GO" id="GO:0007165">
    <property type="term" value="P:signal transduction"/>
    <property type="evidence" value="ECO:0007669"/>
    <property type="project" value="UniProtKB-KW"/>
</dbReference>
<evidence type="ECO:0000256" key="8">
    <source>
        <dbReference type="PROSITE-ProRule" id="PRU00284"/>
    </source>
</evidence>
<dbReference type="GO" id="GO:0005886">
    <property type="term" value="C:plasma membrane"/>
    <property type="evidence" value="ECO:0007669"/>
    <property type="project" value="UniProtKB-SubCell"/>
</dbReference>
<dbReference type="InterPro" id="IPR033480">
    <property type="entry name" value="sCache_2"/>
</dbReference>
<sequence length="594" mass="64174">MAKKKKMNQSILALVILLIAVAVGIGTFNIMNIVRTAKTNMDLYSTTLNANYDQNLRLVTQQAISTLDGIYQLQQQGVLTEVQAKEQAKEIMTKMRYGDDGTGYYWGDTTDGICVFHGTNPKAPGTDRNNAADSKGFLFMQEILKVGQNNGGYVDYWFPKADPNDKQEYPKRGYALEFKPWKWVIGTGNYIDDINKVIADRQATADEEMWQNIAYSGLGMLGAIAISIGFALLINRRISQKIAPIAESALQVAGGNLDIREISVTSDDDIGLLGKAFNDMTNNLRELVEKVSQTSGLVASTSQELTSGAEQSAQASNQIATAISEVSSGTETQLNVVNNTTKIVNQMLVGINQILDSSKVVADTSERAAQSALDGMKAIDKTMDQMSNIERTVNTSAQVINNLGERSKEISQIIDAISGIAQQTNLLALNAAIEAARAGEQGRGFAVVADEVRKLAEQSSEAAKQISALILEIQEDTQKAVAAMNKGTLEVSIGTKVVNTADDAFKDINDLVTTVLNQVREITLKIQHTAEGSNQVAEAVTEINQVSKSIAVQTQTVSAATEEQSASIEEIAAASQVLSKMAQEVELTLAKFRL</sequence>
<dbReference type="Pfam" id="PF00015">
    <property type="entry name" value="MCPsignal"/>
    <property type="match status" value="1"/>
</dbReference>
<dbReference type="Gene3D" id="1.10.287.950">
    <property type="entry name" value="Methyl-accepting chemotaxis protein"/>
    <property type="match status" value="1"/>
</dbReference>
<evidence type="ECO:0000256" key="4">
    <source>
        <dbReference type="ARBA" id="ARBA00022989"/>
    </source>
</evidence>
<dbReference type="SMART" id="SM00283">
    <property type="entry name" value="MA"/>
    <property type="match status" value="1"/>
</dbReference>
<name>A0A1G7TBQ3_9FIRM</name>
<evidence type="ECO:0000256" key="6">
    <source>
        <dbReference type="ARBA" id="ARBA00023224"/>
    </source>
</evidence>
<dbReference type="Gene3D" id="6.10.340.10">
    <property type="match status" value="1"/>
</dbReference>
<feature type="transmembrane region" description="Helical" evidence="9">
    <location>
        <begin position="213"/>
        <end position="234"/>
    </location>
</feature>
<reference evidence="13" key="1">
    <citation type="submission" date="2016-10" db="EMBL/GenBank/DDBJ databases">
        <authorList>
            <person name="Varghese N."/>
            <person name="Submissions S."/>
        </authorList>
    </citation>
    <scope>NUCLEOTIDE SEQUENCE [LARGE SCALE GENOMIC DNA]</scope>
    <source>
        <strain evidence="13">DSM 8344</strain>
    </source>
</reference>
<dbReference type="SUPFAM" id="SSF58104">
    <property type="entry name" value="Methyl-accepting chemotaxis protein (MCP) signaling domain"/>
    <property type="match status" value="1"/>
</dbReference>
<organism evidence="12 13">
    <name type="scientific">Desulfosporosinus hippei DSM 8344</name>
    <dbReference type="NCBI Taxonomy" id="1121419"/>
    <lineage>
        <taxon>Bacteria</taxon>
        <taxon>Bacillati</taxon>
        <taxon>Bacillota</taxon>
        <taxon>Clostridia</taxon>
        <taxon>Eubacteriales</taxon>
        <taxon>Desulfitobacteriaceae</taxon>
        <taxon>Desulfosporosinus</taxon>
    </lineage>
</organism>
<comment type="subcellular location">
    <subcellularLocation>
        <location evidence="1">Cell membrane</location>
        <topology evidence="1">Multi-pass membrane protein</topology>
    </subcellularLocation>
</comment>
<dbReference type="PANTHER" id="PTHR32089">
    <property type="entry name" value="METHYL-ACCEPTING CHEMOTAXIS PROTEIN MCPB"/>
    <property type="match status" value="1"/>
</dbReference>
<dbReference type="OrthoDB" id="9810264at2"/>
<evidence type="ECO:0000256" key="5">
    <source>
        <dbReference type="ARBA" id="ARBA00023136"/>
    </source>
</evidence>
<evidence type="ECO:0000259" key="11">
    <source>
        <dbReference type="PROSITE" id="PS50885"/>
    </source>
</evidence>
<keyword evidence="5 9" id="KW-0472">Membrane</keyword>
<protein>
    <submittedName>
        <fullName evidence="12">Methyl-accepting chemotaxis protein</fullName>
    </submittedName>
</protein>
<dbReference type="STRING" id="1121419.SAMN05443529_102175"/>
<feature type="domain" description="Methyl-accepting transducer" evidence="10">
    <location>
        <begin position="308"/>
        <end position="544"/>
    </location>
</feature>
<keyword evidence="3 9" id="KW-0812">Transmembrane</keyword>
<dbReference type="CDD" id="cd11386">
    <property type="entry name" value="MCP_signal"/>
    <property type="match status" value="1"/>
</dbReference>
<accession>A0A1G7TBQ3</accession>
<dbReference type="InterPro" id="IPR003660">
    <property type="entry name" value="HAMP_dom"/>
</dbReference>
<dbReference type="RefSeq" id="WP_092329508.1">
    <property type="nucleotide sequence ID" value="NZ_FNCP01000002.1"/>
</dbReference>
<dbReference type="CDD" id="cd06225">
    <property type="entry name" value="HAMP"/>
    <property type="match status" value="1"/>
</dbReference>
<evidence type="ECO:0000256" key="2">
    <source>
        <dbReference type="ARBA" id="ARBA00022475"/>
    </source>
</evidence>
<dbReference type="Gene3D" id="3.30.450.20">
    <property type="entry name" value="PAS domain"/>
    <property type="match status" value="1"/>
</dbReference>
<dbReference type="Pfam" id="PF00672">
    <property type="entry name" value="HAMP"/>
    <property type="match status" value="1"/>
</dbReference>
<evidence type="ECO:0000259" key="10">
    <source>
        <dbReference type="PROSITE" id="PS50111"/>
    </source>
</evidence>